<dbReference type="InterPro" id="IPR002048">
    <property type="entry name" value="EF_hand_dom"/>
</dbReference>
<dbReference type="SUPFAM" id="SSF56601">
    <property type="entry name" value="beta-lactamase/transpeptidase-like"/>
    <property type="match status" value="1"/>
</dbReference>
<dbReference type="Proteomes" id="UP000749559">
    <property type="component" value="Unassembled WGS sequence"/>
</dbReference>
<organism evidence="2 3">
    <name type="scientific">Owenia fusiformis</name>
    <name type="common">Polychaete worm</name>
    <dbReference type="NCBI Taxonomy" id="6347"/>
    <lineage>
        <taxon>Eukaryota</taxon>
        <taxon>Metazoa</taxon>
        <taxon>Spiralia</taxon>
        <taxon>Lophotrochozoa</taxon>
        <taxon>Annelida</taxon>
        <taxon>Polychaeta</taxon>
        <taxon>Sedentaria</taxon>
        <taxon>Canalipalpata</taxon>
        <taxon>Sabellida</taxon>
        <taxon>Oweniida</taxon>
        <taxon>Oweniidae</taxon>
        <taxon>Owenia</taxon>
    </lineage>
</organism>
<keyword evidence="3" id="KW-1185">Reference proteome</keyword>
<name>A0A8J1Y710_OWEFU</name>
<dbReference type="PANTHER" id="PTHR46825">
    <property type="entry name" value="D-ALANYL-D-ALANINE-CARBOXYPEPTIDASE/ENDOPEPTIDASE AMPH"/>
    <property type="match status" value="1"/>
</dbReference>
<dbReference type="InterPro" id="IPR018247">
    <property type="entry name" value="EF_Hand_1_Ca_BS"/>
</dbReference>
<accession>A0A8J1Y710</accession>
<comment type="caution">
    <text evidence="2">The sequence shown here is derived from an EMBL/GenBank/DDBJ whole genome shotgun (WGS) entry which is preliminary data.</text>
</comment>
<dbReference type="Pfam" id="PF00144">
    <property type="entry name" value="Beta-lactamase"/>
    <property type="match status" value="1"/>
</dbReference>
<dbReference type="EMBL" id="CAIIXF020000009">
    <property type="protein sequence ID" value="CAH1793774.1"/>
    <property type="molecule type" value="Genomic_DNA"/>
</dbReference>
<proteinExistence type="predicted"/>
<reference evidence="2" key="1">
    <citation type="submission" date="2022-03" db="EMBL/GenBank/DDBJ databases">
        <authorList>
            <person name="Martin C."/>
        </authorList>
    </citation>
    <scope>NUCLEOTIDE SEQUENCE</scope>
</reference>
<dbReference type="InterPro" id="IPR001466">
    <property type="entry name" value="Beta-lactam-related"/>
</dbReference>
<dbReference type="PANTHER" id="PTHR46825:SF15">
    <property type="entry name" value="BETA-LACTAMASE-RELATED DOMAIN-CONTAINING PROTEIN"/>
    <property type="match status" value="1"/>
</dbReference>
<dbReference type="Gene3D" id="3.40.710.10">
    <property type="entry name" value="DD-peptidase/beta-lactamase superfamily"/>
    <property type="match status" value="1"/>
</dbReference>
<feature type="region of interest" description="Disordered" evidence="1">
    <location>
        <begin position="522"/>
        <end position="548"/>
    </location>
</feature>
<dbReference type="GO" id="GO:0005509">
    <property type="term" value="F:calcium ion binding"/>
    <property type="evidence" value="ECO:0007669"/>
    <property type="project" value="InterPro"/>
</dbReference>
<gene>
    <name evidence="2" type="ORF">OFUS_LOCUS18580</name>
</gene>
<evidence type="ECO:0000313" key="3">
    <source>
        <dbReference type="Proteomes" id="UP000749559"/>
    </source>
</evidence>
<evidence type="ECO:0000256" key="1">
    <source>
        <dbReference type="SAM" id="MobiDB-lite"/>
    </source>
</evidence>
<dbReference type="PROSITE" id="PS00018">
    <property type="entry name" value="EF_HAND_1"/>
    <property type="match status" value="1"/>
</dbReference>
<dbReference type="AlphaFoldDB" id="A0A8J1Y710"/>
<sequence length="569" mass="62677">MVTSSLTPAQLSRIDSYVQKAMSCRNVPGLSLSVVQNEQPIMVKGYGWANVAQRTQATNKTVFCIASVSKHITAAALGTLMNSNEPKGPSFKSKVKDILGDEFQLADKDREGKITIGDLLSHRTGMGRAGLPFMMGGYNKTELFRRMRFVQPIREFREEFQYNNIMYAVAGKVAEKLHGGGKSYEDIVIDNLFKPLGMGDATFLSRDPARWKRDFAQPYFMLGNITAEQSMEVLRPAGDITAPAGAVCLHSEDMAKWQQFLLARGKNPAGQALLQDSVFNELVKDWIPVHNSPNRQYPALRPFDPVTKSRDNYGLGLYTGYYRGYRLYFHAGFKFGFTSHLMVFPDLNISISTSNNNFQGGASSVHSPIHMFITDILLGLSPWWDESNICPTGVLSEQEPQEPSDLAQFGATFPRPITTKKGSMRPLKEYAGSYGSYAQGQMELKLVNITDIGEAIHGTYGTIGDILLFQSGQRDVLVGRGQNNMRFVDEIAIYFSANSTTDNIISLAVPIDPDSPPTFIKDLNSDELPNPPTSPPPATCPPIRSGVPTQGPLGKSVLVAFITTLMALL</sequence>
<evidence type="ECO:0000313" key="2">
    <source>
        <dbReference type="EMBL" id="CAH1793774.1"/>
    </source>
</evidence>
<feature type="compositionally biased region" description="Pro residues" evidence="1">
    <location>
        <begin position="529"/>
        <end position="540"/>
    </location>
</feature>
<dbReference type="PROSITE" id="PS50222">
    <property type="entry name" value="EF_HAND_2"/>
    <property type="match status" value="1"/>
</dbReference>
<dbReference type="InterPro" id="IPR050491">
    <property type="entry name" value="AmpC-like"/>
</dbReference>
<protein>
    <submittedName>
        <fullName evidence="2">Uncharacterized protein</fullName>
    </submittedName>
</protein>
<dbReference type="InterPro" id="IPR012338">
    <property type="entry name" value="Beta-lactam/transpept-like"/>
</dbReference>
<dbReference type="OrthoDB" id="5946976at2759"/>